<feature type="domain" description="N-acetyltransferase" evidence="3">
    <location>
        <begin position="1"/>
        <end position="166"/>
    </location>
</feature>
<evidence type="ECO:0000313" key="4">
    <source>
        <dbReference type="EMBL" id="AWM78820.1"/>
    </source>
</evidence>
<dbReference type="InterPro" id="IPR016181">
    <property type="entry name" value="Acyl_CoA_acyltransferase"/>
</dbReference>
<organism evidence="4 5">
    <name type="scientific">Phenylobacterium parvum</name>
    <dbReference type="NCBI Taxonomy" id="2201350"/>
    <lineage>
        <taxon>Bacteria</taxon>
        <taxon>Pseudomonadati</taxon>
        <taxon>Pseudomonadota</taxon>
        <taxon>Alphaproteobacteria</taxon>
        <taxon>Caulobacterales</taxon>
        <taxon>Caulobacteraceae</taxon>
        <taxon>Phenylobacterium</taxon>
    </lineage>
</organism>
<keyword evidence="2" id="KW-0012">Acyltransferase</keyword>
<dbReference type="OrthoDB" id="572496at2"/>
<evidence type="ECO:0000256" key="1">
    <source>
        <dbReference type="ARBA" id="ARBA00022679"/>
    </source>
</evidence>
<dbReference type="InterPro" id="IPR050832">
    <property type="entry name" value="Bact_Acetyltransf"/>
</dbReference>
<dbReference type="AlphaFoldDB" id="A0A2Z3I0C5"/>
<dbReference type="Pfam" id="PF00583">
    <property type="entry name" value="Acetyltransf_1"/>
    <property type="match status" value="1"/>
</dbReference>
<evidence type="ECO:0000259" key="3">
    <source>
        <dbReference type="PROSITE" id="PS51186"/>
    </source>
</evidence>
<reference evidence="5" key="1">
    <citation type="submission" date="2018-05" db="EMBL/GenBank/DDBJ databases">
        <title>Genome sequencing of Phenylobacterium sp. HYN0004.</title>
        <authorList>
            <person name="Yi H."/>
            <person name="Baek C."/>
        </authorList>
    </citation>
    <scope>NUCLEOTIDE SEQUENCE [LARGE SCALE GENOMIC DNA]</scope>
    <source>
        <strain evidence="5">HYN0004</strain>
    </source>
</reference>
<dbReference type="KEGG" id="phb:HYN04_10200"/>
<keyword evidence="1 4" id="KW-0808">Transferase</keyword>
<accession>A0A2Z3I0C5</accession>
<dbReference type="Gene3D" id="3.40.630.30">
    <property type="match status" value="1"/>
</dbReference>
<dbReference type="Proteomes" id="UP000247763">
    <property type="component" value="Chromosome"/>
</dbReference>
<dbReference type="CDD" id="cd04301">
    <property type="entry name" value="NAT_SF"/>
    <property type="match status" value="1"/>
</dbReference>
<dbReference type="PANTHER" id="PTHR43877">
    <property type="entry name" value="AMINOALKYLPHOSPHONATE N-ACETYLTRANSFERASE-RELATED-RELATED"/>
    <property type="match status" value="1"/>
</dbReference>
<name>A0A2Z3I0C5_9CAUL</name>
<evidence type="ECO:0000313" key="5">
    <source>
        <dbReference type="Proteomes" id="UP000247763"/>
    </source>
</evidence>
<proteinExistence type="predicted"/>
<dbReference type="SUPFAM" id="SSF55729">
    <property type="entry name" value="Acyl-CoA N-acyltransferases (Nat)"/>
    <property type="match status" value="1"/>
</dbReference>
<gene>
    <name evidence="4" type="ORF">HYN04_10200</name>
</gene>
<protein>
    <submittedName>
        <fullName evidence="4">N-acetyltransferase</fullName>
    </submittedName>
</protein>
<keyword evidence="5" id="KW-1185">Reference proteome</keyword>
<dbReference type="InterPro" id="IPR000182">
    <property type="entry name" value="GNAT_dom"/>
</dbReference>
<dbReference type="PROSITE" id="PS51186">
    <property type="entry name" value="GNAT"/>
    <property type="match status" value="1"/>
</dbReference>
<dbReference type="EMBL" id="CP029479">
    <property type="protein sequence ID" value="AWM78820.1"/>
    <property type="molecule type" value="Genomic_DNA"/>
</dbReference>
<dbReference type="GO" id="GO:0016747">
    <property type="term" value="F:acyltransferase activity, transferring groups other than amino-acyl groups"/>
    <property type="evidence" value="ECO:0007669"/>
    <property type="project" value="InterPro"/>
</dbReference>
<evidence type="ECO:0000256" key="2">
    <source>
        <dbReference type="ARBA" id="ARBA00023315"/>
    </source>
</evidence>
<sequence length="172" mass="19218">MVRPAWRFELPAIREIEREAAQRFRGTREAWVAEDPPAPEALLATRLEAGGLWVATLDGQHPVAAIRFRALNVALYVEQLDVLPAFAGRRLGAALLDRAEALAHEAGLSAVILSTFRDIPWNAPWYERIGFKVIDVLSAELEAIQSDHEARGLDESRRVFMRREARGSVPAK</sequence>